<dbReference type="EMBL" id="VIGI01000002">
    <property type="protein sequence ID" value="KAB8303501.1"/>
    <property type="molecule type" value="Genomic_DNA"/>
</dbReference>
<dbReference type="Gene3D" id="2.80.10.50">
    <property type="match status" value="1"/>
</dbReference>
<sequence length="178" mass="19280">MGFTGAGVYELRPFQAPDLNANSWGGLLEAGAEIKTHPRAAPSPEYANAKWQLALVAGSGDNAEYLIINVLTGYFITATSDNTVVTTPQISPTDPTARWTIKSTPTQGSYETYDVYTITSKVASRGQLSVKGSANVRATEIIAEPKKDADNQKCQVSGLFWFLGRRSLSHSFGVWMQT</sequence>
<accession>A0A5N6KIS1</accession>
<evidence type="ECO:0000313" key="3">
    <source>
        <dbReference type="Proteomes" id="UP000326757"/>
    </source>
</evidence>
<gene>
    <name evidence="2" type="ORF">EYC80_004914</name>
</gene>
<dbReference type="Pfam" id="PF14200">
    <property type="entry name" value="RicinB_lectin_2"/>
    <property type="match status" value="1"/>
</dbReference>
<dbReference type="InterPro" id="IPR035992">
    <property type="entry name" value="Ricin_B-like_lectins"/>
</dbReference>
<dbReference type="InterPro" id="IPR000772">
    <property type="entry name" value="Ricin_B_lectin"/>
</dbReference>
<feature type="domain" description="Ricin B lectin" evidence="1">
    <location>
        <begin position="47"/>
        <end position="141"/>
    </location>
</feature>
<reference evidence="2 3" key="1">
    <citation type="submission" date="2019-06" db="EMBL/GenBank/DDBJ databases">
        <title>Genome Sequence of the Brown Rot Fungal Pathogen Monilinia laxa.</title>
        <authorList>
            <person name="De Miccolis Angelini R.M."/>
            <person name="Landi L."/>
            <person name="Abate D."/>
            <person name="Pollastro S."/>
            <person name="Romanazzi G."/>
            <person name="Faretra F."/>
        </authorList>
    </citation>
    <scope>NUCLEOTIDE SEQUENCE [LARGE SCALE GENOMIC DNA]</scope>
    <source>
        <strain evidence="2 3">Mlax316</strain>
    </source>
</reference>
<dbReference type="Proteomes" id="UP000326757">
    <property type="component" value="Unassembled WGS sequence"/>
</dbReference>
<dbReference type="SUPFAM" id="SSF50370">
    <property type="entry name" value="Ricin B-like lectins"/>
    <property type="match status" value="1"/>
</dbReference>
<dbReference type="OrthoDB" id="4476188at2759"/>
<keyword evidence="3" id="KW-1185">Reference proteome</keyword>
<evidence type="ECO:0000259" key="1">
    <source>
        <dbReference type="Pfam" id="PF14200"/>
    </source>
</evidence>
<dbReference type="AlphaFoldDB" id="A0A5N6KIS1"/>
<comment type="caution">
    <text evidence="2">The sequence shown here is derived from an EMBL/GenBank/DDBJ whole genome shotgun (WGS) entry which is preliminary data.</text>
</comment>
<protein>
    <recommendedName>
        <fullName evidence="1">Ricin B lectin domain-containing protein</fullName>
    </recommendedName>
</protein>
<name>A0A5N6KIS1_MONLA</name>
<proteinExistence type="predicted"/>
<evidence type="ECO:0000313" key="2">
    <source>
        <dbReference type="EMBL" id="KAB8303501.1"/>
    </source>
</evidence>
<organism evidence="2 3">
    <name type="scientific">Monilinia laxa</name>
    <name type="common">Brown rot fungus</name>
    <name type="synonym">Sclerotinia laxa</name>
    <dbReference type="NCBI Taxonomy" id="61186"/>
    <lineage>
        <taxon>Eukaryota</taxon>
        <taxon>Fungi</taxon>
        <taxon>Dikarya</taxon>
        <taxon>Ascomycota</taxon>
        <taxon>Pezizomycotina</taxon>
        <taxon>Leotiomycetes</taxon>
        <taxon>Helotiales</taxon>
        <taxon>Sclerotiniaceae</taxon>
        <taxon>Monilinia</taxon>
    </lineage>
</organism>